<feature type="region of interest" description="Disordered" evidence="1">
    <location>
        <begin position="239"/>
        <end position="261"/>
    </location>
</feature>
<feature type="compositionally biased region" description="Basic and acidic residues" evidence="1">
    <location>
        <begin position="65"/>
        <end position="81"/>
    </location>
</feature>
<feature type="compositionally biased region" description="Basic and acidic residues" evidence="1">
    <location>
        <begin position="1"/>
        <end position="14"/>
    </location>
</feature>
<evidence type="ECO:0000313" key="3">
    <source>
        <dbReference type="Proteomes" id="UP000235965"/>
    </source>
</evidence>
<feature type="compositionally biased region" description="Low complexity" evidence="1">
    <location>
        <begin position="252"/>
        <end position="261"/>
    </location>
</feature>
<organism evidence="2 3">
    <name type="scientific">Cryptotermes secundus</name>
    <dbReference type="NCBI Taxonomy" id="105785"/>
    <lineage>
        <taxon>Eukaryota</taxon>
        <taxon>Metazoa</taxon>
        <taxon>Ecdysozoa</taxon>
        <taxon>Arthropoda</taxon>
        <taxon>Hexapoda</taxon>
        <taxon>Insecta</taxon>
        <taxon>Pterygota</taxon>
        <taxon>Neoptera</taxon>
        <taxon>Polyneoptera</taxon>
        <taxon>Dictyoptera</taxon>
        <taxon>Blattodea</taxon>
        <taxon>Blattoidea</taxon>
        <taxon>Termitoidae</taxon>
        <taxon>Kalotermitidae</taxon>
        <taxon>Cryptotermitinae</taxon>
        <taxon>Cryptotermes</taxon>
    </lineage>
</organism>
<name>A0A2J7Q4U8_9NEOP</name>
<dbReference type="EMBL" id="NEVH01018374">
    <property type="protein sequence ID" value="PNF23612.1"/>
    <property type="molecule type" value="Genomic_DNA"/>
</dbReference>
<feature type="compositionally biased region" description="Low complexity" evidence="1">
    <location>
        <begin position="44"/>
        <end position="56"/>
    </location>
</feature>
<dbReference type="STRING" id="105785.A0A2J7Q4U8"/>
<accession>A0A2J7Q4U8</accession>
<protein>
    <submittedName>
        <fullName evidence="2">Uncharacterized protein</fullName>
    </submittedName>
</protein>
<feature type="compositionally biased region" description="Low complexity" evidence="1">
    <location>
        <begin position="83"/>
        <end position="94"/>
    </location>
</feature>
<reference evidence="2 3" key="1">
    <citation type="submission" date="2017-12" db="EMBL/GenBank/DDBJ databases">
        <title>Hemimetabolous genomes reveal molecular basis of termite eusociality.</title>
        <authorList>
            <person name="Harrison M.C."/>
            <person name="Jongepier E."/>
            <person name="Robertson H.M."/>
            <person name="Arning N."/>
            <person name="Bitard-Feildel T."/>
            <person name="Chao H."/>
            <person name="Childers C.P."/>
            <person name="Dinh H."/>
            <person name="Doddapaneni H."/>
            <person name="Dugan S."/>
            <person name="Gowin J."/>
            <person name="Greiner C."/>
            <person name="Han Y."/>
            <person name="Hu H."/>
            <person name="Hughes D.S.T."/>
            <person name="Huylmans A.-K."/>
            <person name="Kemena C."/>
            <person name="Kremer L.P.M."/>
            <person name="Lee S.L."/>
            <person name="Lopez-Ezquerra A."/>
            <person name="Mallet L."/>
            <person name="Monroy-Kuhn J.M."/>
            <person name="Moser A."/>
            <person name="Murali S.C."/>
            <person name="Muzny D.M."/>
            <person name="Otani S."/>
            <person name="Piulachs M.-D."/>
            <person name="Poelchau M."/>
            <person name="Qu J."/>
            <person name="Schaub F."/>
            <person name="Wada-Katsumata A."/>
            <person name="Worley K.C."/>
            <person name="Xie Q."/>
            <person name="Ylla G."/>
            <person name="Poulsen M."/>
            <person name="Gibbs R.A."/>
            <person name="Schal C."/>
            <person name="Richards S."/>
            <person name="Belles X."/>
            <person name="Korb J."/>
            <person name="Bornberg-Bauer E."/>
        </authorList>
    </citation>
    <scope>NUCLEOTIDE SEQUENCE [LARGE SCALE GENOMIC DNA]</scope>
    <source>
        <tissue evidence="2">Whole body</tissue>
    </source>
</reference>
<evidence type="ECO:0000313" key="2">
    <source>
        <dbReference type="EMBL" id="PNF23612.1"/>
    </source>
</evidence>
<dbReference type="AlphaFoldDB" id="A0A2J7Q4U8"/>
<keyword evidence="3" id="KW-1185">Reference proteome</keyword>
<comment type="caution">
    <text evidence="2">The sequence shown here is derived from an EMBL/GenBank/DDBJ whole genome shotgun (WGS) entry which is preliminary data.</text>
</comment>
<feature type="region of interest" description="Disordered" evidence="1">
    <location>
        <begin position="1"/>
        <end position="110"/>
    </location>
</feature>
<dbReference type="Proteomes" id="UP000235965">
    <property type="component" value="Unassembled WGS sequence"/>
</dbReference>
<sequence>MKRLQKEARDEKLQKHTYPARCYTSSPSSSSTFTIKDDSREDSSSVSSICSTSSLDEIPSIMSPRIHDLPLPHTTDADKENTSPFPSSSSSLSPVPSPTYENTSSKSDIECKATDTSQRLVATDCLCDDTMDDLVVNVGGSETDNPLAIPIVTGIDTSRSSAMIGMDDTPSSNNRCASAFTSRKRSFDEVEDCDVHDVLSQFYMPPTPRMLTSIDDTDDEDEDVNVVDIDIVTPSGLDLSAPPALQPSNAGNVNSTNTSSTTSSVSLLSLVHPEEPMSSSCKRPRFSNDDAIDVDPVEELELGRTTSCLVSSAMSVVPVTSDRLTRTSADVICNDQPSARDLDDQEDIEVVLEGSEDVQRSMLLCSATASTPLTRTSSLPSCWASSVNDVVRTSEQTCVSHVVTPLQTTGVDKENPHPHLRFSSNLSIDTKTVLPICNTNSTYSGIPNDNNNTAMATSATTNNGSVMLDGMEQHQYSCGHSSIFSELQSVVFHSLIPSLES</sequence>
<dbReference type="OrthoDB" id="5976204at2759"/>
<dbReference type="InParanoid" id="A0A2J7Q4U8"/>
<gene>
    <name evidence="2" type="ORF">B7P43_G03799</name>
</gene>
<evidence type="ECO:0000256" key="1">
    <source>
        <dbReference type="SAM" id="MobiDB-lite"/>
    </source>
</evidence>
<proteinExistence type="predicted"/>